<evidence type="ECO:0000313" key="1">
    <source>
        <dbReference type="EMBL" id="QOV06102.1"/>
    </source>
</evidence>
<sequence>MMPHKYVPNTIKDGFQVMPSDNGGWVLTFRGDDAGMRMDIKAAFTNSVDLLEYLVNELGVVPRN</sequence>
<accession>A0A7S6U058</accession>
<dbReference type="Proteomes" id="UP000593603">
    <property type="component" value="Segment"/>
</dbReference>
<keyword evidence="2" id="KW-1185">Reference proteome</keyword>
<protein>
    <submittedName>
        <fullName evidence="1">Uncharacterized protein</fullName>
    </submittedName>
</protein>
<organism evidence="1 2">
    <name type="scientific">Rhizobium phage Pasto</name>
    <dbReference type="NCBI Taxonomy" id="2767575"/>
    <lineage>
        <taxon>Viruses</taxon>
        <taxon>Duplodnaviria</taxon>
        <taxon>Heunggongvirae</taxon>
        <taxon>Uroviricota</taxon>
        <taxon>Caudoviricetes</taxon>
        <taxon>Autographivirales</taxon>
        <taxon>Autographivirales incertae sedis</taxon>
        <taxon>Pastovirus</taxon>
        <taxon>Pastovirus pasto</taxon>
    </lineage>
</organism>
<dbReference type="EMBL" id="MT708545">
    <property type="protein sequence ID" value="QOV06102.1"/>
    <property type="molecule type" value="Genomic_DNA"/>
</dbReference>
<proteinExistence type="predicted"/>
<gene>
    <name evidence="1" type="ORF">CPT_Pasto_028</name>
</gene>
<evidence type="ECO:0000313" key="2">
    <source>
        <dbReference type="Proteomes" id="UP000593603"/>
    </source>
</evidence>
<name>A0A7S6U058_9CAUD</name>
<reference evidence="1 2" key="1">
    <citation type="submission" date="2020-07" db="EMBL/GenBank/DDBJ databases">
        <title>Complete genome sequence of Rhizobium japonicum phage Pasto.</title>
        <authorList>
            <person name="Manuel N.S."/>
            <person name="Ravindran A."/>
            <person name="Newkirk H."/>
            <person name="Gonzalez C."/>
            <person name="Young R."/>
            <person name="Liu M."/>
        </authorList>
    </citation>
    <scope>NUCLEOTIDE SEQUENCE [LARGE SCALE GENOMIC DNA]</scope>
</reference>